<evidence type="ECO:0000313" key="3">
    <source>
        <dbReference type="Proteomes" id="UP000729402"/>
    </source>
</evidence>
<dbReference type="EMBL" id="JAAALK010000284">
    <property type="protein sequence ID" value="KAG8068743.1"/>
    <property type="molecule type" value="Genomic_DNA"/>
</dbReference>
<feature type="compositionally biased region" description="Basic residues" evidence="1">
    <location>
        <begin position="155"/>
        <end position="164"/>
    </location>
</feature>
<feature type="region of interest" description="Disordered" evidence="1">
    <location>
        <begin position="146"/>
        <end position="215"/>
    </location>
</feature>
<reference evidence="2" key="1">
    <citation type="journal article" date="2021" name="bioRxiv">
        <title>Whole Genome Assembly and Annotation of Northern Wild Rice, Zizania palustris L., Supports a Whole Genome Duplication in the Zizania Genus.</title>
        <authorList>
            <person name="Haas M."/>
            <person name="Kono T."/>
            <person name="Macchietto M."/>
            <person name="Millas R."/>
            <person name="McGilp L."/>
            <person name="Shao M."/>
            <person name="Duquette J."/>
            <person name="Hirsch C.N."/>
            <person name="Kimball J."/>
        </authorList>
    </citation>
    <scope>NUCLEOTIDE SEQUENCE</scope>
    <source>
        <tissue evidence="2">Fresh leaf tissue</tissue>
    </source>
</reference>
<feature type="region of interest" description="Disordered" evidence="1">
    <location>
        <begin position="92"/>
        <end position="128"/>
    </location>
</feature>
<proteinExistence type="predicted"/>
<feature type="compositionally biased region" description="Low complexity" evidence="1">
    <location>
        <begin position="183"/>
        <end position="197"/>
    </location>
</feature>
<comment type="caution">
    <text evidence="2">The sequence shown here is derived from an EMBL/GenBank/DDBJ whole genome shotgun (WGS) entry which is preliminary data.</text>
</comment>
<organism evidence="2 3">
    <name type="scientific">Zizania palustris</name>
    <name type="common">Northern wild rice</name>
    <dbReference type="NCBI Taxonomy" id="103762"/>
    <lineage>
        <taxon>Eukaryota</taxon>
        <taxon>Viridiplantae</taxon>
        <taxon>Streptophyta</taxon>
        <taxon>Embryophyta</taxon>
        <taxon>Tracheophyta</taxon>
        <taxon>Spermatophyta</taxon>
        <taxon>Magnoliopsida</taxon>
        <taxon>Liliopsida</taxon>
        <taxon>Poales</taxon>
        <taxon>Poaceae</taxon>
        <taxon>BOP clade</taxon>
        <taxon>Oryzoideae</taxon>
        <taxon>Oryzeae</taxon>
        <taxon>Zizaniinae</taxon>
        <taxon>Zizania</taxon>
    </lineage>
</organism>
<dbReference type="AlphaFoldDB" id="A0A8J5SBT5"/>
<sequence>MEPGHARRCIPIASSSETIMAALLVVDLAATLARAGARSRREQAALRLAFLLLSPPRFSLALARLRAMPLQSKAELLGRFLIRSPSCSSRAVARWLPPPAPHPRGPSRRRDPASPCVIPTPTSASSSSFACPVDWYALVDDTVRSASPSPASAPRRGRRSHHTSTRPLSVAVSQTWCRRNAQRRAAGGRTASGAGARPMRPSLRCPTRQATGRRA</sequence>
<dbReference type="Proteomes" id="UP000729402">
    <property type="component" value="Unassembled WGS sequence"/>
</dbReference>
<reference evidence="2" key="2">
    <citation type="submission" date="2021-02" db="EMBL/GenBank/DDBJ databases">
        <authorList>
            <person name="Kimball J.A."/>
            <person name="Haas M.W."/>
            <person name="Macchietto M."/>
            <person name="Kono T."/>
            <person name="Duquette J."/>
            <person name="Shao M."/>
        </authorList>
    </citation>
    <scope>NUCLEOTIDE SEQUENCE</scope>
    <source>
        <tissue evidence="2">Fresh leaf tissue</tissue>
    </source>
</reference>
<name>A0A8J5SBT5_ZIZPA</name>
<evidence type="ECO:0000256" key="1">
    <source>
        <dbReference type="SAM" id="MobiDB-lite"/>
    </source>
</evidence>
<gene>
    <name evidence="2" type="ORF">GUJ93_ZPchr0005g15974</name>
</gene>
<evidence type="ECO:0000313" key="2">
    <source>
        <dbReference type="EMBL" id="KAG8068743.1"/>
    </source>
</evidence>
<accession>A0A8J5SBT5</accession>
<protein>
    <submittedName>
        <fullName evidence="2">Uncharacterized protein</fullName>
    </submittedName>
</protein>
<keyword evidence="3" id="KW-1185">Reference proteome</keyword>